<proteinExistence type="inferred from homology"/>
<sequence>MDSPVDQIHLIIIGGGIAGLSSAISTCIAGHRCTILEQAQDFKEVGAGVQLTPNGTRILAQWGLLEKLAPCAAAPESLTILRYDGSRILSHESGWQKKMTSAYNAPFWNVHRADLQSAMLQKARELGVKICTGARVQDIDFDCAYVVLADTKEVVRGDAILAADGLWSQARSLILQKPAAPILTGDLAYRITLRLEELTQCPELIEWVSNPRVTFWIGPDAHAVGYSLRAGKEFNLVLLCPDNLPELCNRTSGDLSEMVERFKDWDSTLLKFLSCVKRVDKWRLMHYPCLENWNGKHGFLTMAGDSCHPMLPYLAQGANSAMEDGAVLGRLLGSARSAEDIPLVLETYQKLRRERVREISEHSLNQRTSFHLPDGPLQEARDKALAEGESVAGDFPSRWTCPIVQPWLYGYDATAEAEKAIHGIRLLGQM</sequence>
<evidence type="ECO:0000313" key="7">
    <source>
        <dbReference type="EMBL" id="KAH7325625.1"/>
    </source>
</evidence>
<feature type="domain" description="FAD-binding" evidence="6">
    <location>
        <begin position="10"/>
        <end position="361"/>
    </location>
</feature>
<name>A0A8K0T253_9HYPO</name>
<protein>
    <submittedName>
        <fullName evidence="7">FAD binding domain-containing protein</fullName>
    </submittedName>
</protein>
<dbReference type="EMBL" id="JAGPNK010000002">
    <property type="protein sequence ID" value="KAH7325625.1"/>
    <property type="molecule type" value="Genomic_DNA"/>
</dbReference>
<keyword evidence="4" id="KW-0560">Oxidoreductase</keyword>
<dbReference type="SUPFAM" id="SSF54373">
    <property type="entry name" value="FAD-linked reductases, C-terminal domain"/>
    <property type="match status" value="1"/>
</dbReference>
<evidence type="ECO:0000256" key="5">
    <source>
        <dbReference type="ARBA" id="ARBA00023033"/>
    </source>
</evidence>
<dbReference type="PANTHER" id="PTHR13789">
    <property type="entry name" value="MONOOXYGENASE"/>
    <property type="match status" value="1"/>
</dbReference>
<evidence type="ECO:0000256" key="3">
    <source>
        <dbReference type="ARBA" id="ARBA00022827"/>
    </source>
</evidence>
<dbReference type="InterPro" id="IPR002938">
    <property type="entry name" value="FAD-bd"/>
</dbReference>
<dbReference type="PRINTS" id="PR00420">
    <property type="entry name" value="RNGMNOXGNASE"/>
</dbReference>
<keyword evidence="5" id="KW-0503">Monooxygenase</keyword>
<keyword evidence="2" id="KW-0285">Flavoprotein</keyword>
<reference evidence="7" key="1">
    <citation type="journal article" date="2021" name="Nat. Commun.">
        <title>Genetic determinants of endophytism in the Arabidopsis root mycobiome.</title>
        <authorList>
            <person name="Mesny F."/>
            <person name="Miyauchi S."/>
            <person name="Thiergart T."/>
            <person name="Pickel B."/>
            <person name="Atanasova L."/>
            <person name="Karlsson M."/>
            <person name="Huettel B."/>
            <person name="Barry K.W."/>
            <person name="Haridas S."/>
            <person name="Chen C."/>
            <person name="Bauer D."/>
            <person name="Andreopoulos W."/>
            <person name="Pangilinan J."/>
            <person name="LaButti K."/>
            <person name="Riley R."/>
            <person name="Lipzen A."/>
            <person name="Clum A."/>
            <person name="Drula E."/>
            <person name="Henrissat B."/>
            <person name="Kohler A."/>
            <person name="Grigoriev I.V."/>
            <person name="Martin F.M."/>
            <person name="Hacquard S."/>
        </authorList>
    </citation>
    <scope>NUCLEOTIDE SEQUENCE</scope>
    <source>
        <strain evidence="7">MPI-CAGE-CH-0235</strain>
    </source>
</reference>
<comment type="similarity">
    <text evidence="1">Belongs to the paxM FAD-dependent monooxygenase family.</text>
</comment>
<evidence type="ECO:0000313" key="8">
    <source>
        <dbReference type="Proteomes" id="UP000813444"/>
    </source>
</evidence>
<dbReference type="GO" id="GO:0071949">
    <property type="term" value="F:FAD binding"/>
    <property type="evidence" value="ECO:0007669"/>
    <property type="project" value="InterPro"/>
</dbReference>
<comment type="caution">
    <text evidence="7">The sequence shown here is derived from an EMBL/GenBank/DDBJ whole genome shotgun (WGS) entry which is preliminary data.</text>
</comment>
<dbReference type="Pfam" id="PF01494">
    <property type="entry name" value="FAD_binding_3"/>
    <property type="match status" value="1"/>
</dbReference>
<dbReference type="InterPro" id="IPR036188">
    <property type="entry name" value="FAD/NAD-bd_sf"/>
</dbReference>
<dbReference type="GO" id="GO:0004497">
    <property type="term" value="F:monooxygenase activity"/>
    <property type="evidence" value="ECO:0007669"/>
    <property type="project" value="UniProtKB-KW"/>
</dbReference>
<dbReference type="Gene3D" id="3.50.50.60">
    <property type="entry name" value="FAD/NAD(P)-binding domain"/>
    <property type="match status" value="1"/>
</dbReference>
<gene>
    <name evidence="7" type="ORF">B0I35DRAFT_420843</name>
</gene>
<dbReference type="FunFam" id="3.50.50.60:FF:000115">
    <property type="entry name" value="Salicylate hydroxylase, putative"/>
    <property type="match status" value="1"/>
</dbReference>
<keyword evidence="8" id="KW-1185">Reference proteome</keyword>
<dbReference type="PANTHER" id="PTHR13789:SF238">
    <property type="entry name" value="PUTATIVE (AFU_ORTHOLOGUE AFUA_2G01680)-RELATED"/>
    <property type="match status" value="1"/>
</dbReference>
<organism evidence="7 8">
    <name type="scientific">Stachybotrys elegans</name>
    <dbReference type="NCBI Taxonomy" id="80388"/>
    <lineage>
        <taxon>Eukaryota</taxon>
        <taxon>Fungi</taxon>
        <taxon>Dikarya</taxon>
        <taxon>Ascomycota</taxon>
        <taxon>Pezizomycotina</taxon>
        <taxon>Sordariomycetes</taxon>
        <taxon>Hypocreomycetidae</taxon>
        <taxon>Hypocreales</taxon>
        <taxon>Stachybotryaceae</taxon>
        <taxon>Stachybotrys</taxon>
    </lineage>
</organism>
<dbReference type="Proteomes" id="UP000813444">
    <property type="component" value="Unassembled WGS sequence"/>
</dbReference>
<accession>A0A8K0T253</accession>
<keyword evidence="3" id="KW-0274">FAD</keyword>
<evidence type="ECO:0000256" key="1">
    <source>
        <dbReference type="ARBA" id="ARBA00007992"/>
    </source>
</evidence>
<dbReference type="SUPFAM" id="SSF51905">
    <property type="entry name" value="FAD/NAD(P)-binding domain"/>
    <property type="match status" value="1"/>
</dbReference>
<evidence type="ECO:0000259" key="6">
    <source>
        <dbReference type="Pfam" id="PF01494"/>
    </source>
</evidence>
<dbReference type="InterPro" id="IPR050493">
    <property type="entry name" value="FAD-dep_Monooxygenase_BioMet"/>
</dbReference>
<evidence type="ECO:0000256" key="4">
    <source>
        <dbReference type="ARBA" id="ARBA00023002"/>
    </source>
</evidence>
<evidence type="ECO:0000256" key="2">
    <source>
        <dbReference type="ARBA" id="ARBA00022630"/>
    </source>
</evidence>
<dbReference type="OrthoDB" id="16820at2759"/>
<dbReference type="AlphaFoldDB" id="A0A8K0T253"/>